<reference evidence="1" key="1">
    <citation type="submission" date="2023-07" db="EMBL/GenBank/DDBJ databases">
        <authorList>
            <consortium name="AG Swart"/>
            <person name="Singh M."/>
            <person name="Singh A."/>
            <person name="Seah K."/>
            <person name="Emmerich C."/>
        </authorList>
    </citation>
    <scope>NUCLEOTIDE SEQUENCE</scope>
    <source>
        <strain evidence="1">DP1</strain>
    </source>
</reference>
<name>A0AAD2D8F4_EUPCR</name>
<sequence length="415" mass="48042">MCQWHFNCVTKKAEFESKAKKIEVYLNLGAKYFNFDDYDNPIKGALDNRIFYKLVPNLKKLVRLYVRKSTVSLSDSIFPFGQEEEKSFYSIGSSRLGWENHGSSTDATLVEFELSQDLVVDSFERRVYTFLDLSGQLGGVFEIMLLVGGFLVNYFPSRLYNYSIFNHLYSTEARKYKKTIKIKVLPRSKYIKDENVKGFTSKGNNEYHSEQLELSEGFNDNNQSNINLIDKIKFAIERRRRNFSTKDLVKACLPFVNNRASRQFSLLNDRFSDECDLPSILCPIRQLKTLMRMILKTTNCCCWASTPAAMSTSGLSPRCCVQLSIRAKLKNHRKSSTEECKHWLANWRQWRNMSWNEMVKISLNIITSLILCIKNGFSSRSSSIEISQTNNMNSLIKARNMPHVGLFEEAKEKET</sequence>
<evidence type="ECO:0000313" key="1">
    <source>
        <dbReference type="EMBL" id="CAI2384742.1"/>
    </source>
</evidence>
<keyword evidence="2" id="KW-1185">Reference proteome</keyword>
<protein>
    <submittedName>
        <fullName evidence="1">Uncharacterized protein</fullName>
    </submittedName>
</protein>
<evidence type="ECO:0000313" key="2">
    <source>
        <dbReference type="Proteomes" id="UP001295684"/>
    </source>
</evidence>
<organism evidence="1 2">
    <name type="scientific">Euplotes crassus</name>
    <dbReference type="NCBI Taxonomy" id="5936"/>
    <lineage>
        <taxon>Eukaryota</taxon>
        <taxon>Sar</taxon>
        <taxon>Alveolata</taxon>
        <taxon>Ciliophora</taxon>
        <taxon>Intramacronucleata</taxon>
        <taxon>Spirotrichea</taxon>
        <taxon>Hypotrichia</taxon>
        <taxon>Euplotida</taxon>
        <taxon>Euplotidae</taxon>
        <taxon>Moneuplotes</taxon>
    </lineage>
</organism>
<dbReference type="Proteomes" id="UP001295684">
    <property type="component" value="Unassembled WGS sequence"/>
</dbReference>
<accession>A0AAD2D8F4</accession>
<dbReference type="EMBL" id="CAMPGE010027085">
    <property type="protein sequence ID" value="CAI2384742.1"/>
    <property type="molecule type" value="Genomic_DNA"/>
</dbReference>
<gene>
    <name evidence="1" type="ORF">ECRASSUSDP1_LOCUS26277</name>
</gene>
<comment type="caution">
    <text evidence="1">The sequence shown here is derived from an EMBL/GenBank/DDBJ whole genome shotgun (WGS) entry which is preliminary data.</text>
</comment>
<dbReference type="AlphaFoldDB" id="A0AAD2D8F4"/>
<proteinExistence type="predicted"/>